<dbReference type="Proteomes" id="UP001177295">
    <property type="component" value="Chromosome"/>
</dbReference>
<dbReference type="InterPro" id="IPR001638">
    <property type="entry name" value="Solute-binding_3/MltF_N"/>
</dbReference>
<reference evidence="4 5" key="1">
    <citation type="journal article" date="2023" name="Cell">
        <title>Genetic manipulation of Patescibacteria provides mechanistic insights into microbial dark matter and the epibiotic lifestyle.</title>
        <authorList>
            <person name="Wang Y."/>
            <person name="Gallagher L.A."/>
            <person name="Andrade P.A."/>
            <person name="Liu A."/>
            <person name="Humphreys I.R."/>
            <person name="Turkarslan S."/>
            <person name="Cutler K.J."/>
            <person name="Arrieta-Ortiz M.L."/>
            <person name="Li Y."/>
            <person name="Radey M.C."/>
            <person name="McLean J.S."/>
            <person name="Cong Q."/>
            <person name="Baker D."/>
            <person name="Baliga N.S."/>
            <person name="Peterson S.B."/>
            <person name="Mougous J.D."/>
        </authorList>
    </citation>
    <scope>NUCLEOTIDE SEQUENCE [LARGE SCALE GENOMIC DNA]</scope>
    <source>
        <strain evidence="4 5">ML1</strain>
    </source>
</reference>
<name>A0ABY8WWV6_9BACT</name>
<sequence>MRWAAKQKKVVARIKWLTLGALVAAAIGYMYWDTEINPGSAQHTSSSGSGLEKTLIMGTDPGFKPFEYKNGQNVVGFDVDLVREIAKDTNRSLQIEEISFDGLLPALQAGRIDLIAAGMTVTPERAKNAAFSTTYYSAAQRVVVPKTGSTVESVDDLKGKRIGVQLGTTGDTLAHKITGASVVQLPATSNVMQELNARRIDAAIMDNGPATQYLATNPNLTMLARDLTKEDYAIAIKKGNTELLKQVNDSIKAMKKDGRYDALVKKHFGAAAP</sequence>
<dbReference type="Gene3D" id="3.40.190.10">
    <property type="entry name" value="Periplasmic binding protein-like II"/>
    <property type="match status" value="2"/>
</dbReference>
<dbReference type="SMART" id="SM00062">
    <property type="entry name" value="PBPb"/>
    <property type="match status" value="1"/>
</dbReference>
<organism evidence="4 5">
    <name type="scientific">Candidatus Southlakia epibionticum</name>
    <dbReference type="NCBI Taxonomy" id="3043284"/>
    <lineage>
        <taxon>Bacteria</taxon>
        <taxon>Candidatus Saccharimonadota</taxon>
        <taxon>Candidatus Saccharimonadia</taxon>
        <taxon>Candidatus Saccharimonadales</taxon>
        <taxon>Candidatus Saccharimonadaceae</taxon>
        <taxon>Candidatus Southlakia</taxon>
    </lineage>
</organism>
<evidence type="ECO:0000259" key="3">
    <source>
        <dbReference type="SMART" id="SM00062"/>
    </source>
</evidence>
<dbReference type="PANTHER" id="PTHR35936:SF17">
    <property type="entry name" value="ARGININE-BINDING EXTRACELLULAR PROTEIN ARTP"/>
    <property type="match status" value="1"/>
</dbReference>
<gene>
    <name evidence="4" type="ORF">SEML1_0483</name>
</gene>
<proteinExistence type="predicted"/>
<evidence type="ECO:0000313" key="4">
    <source>
        <dbReference type="EMBL" id="WIO46104.1"/>
    </source>
</evidence>
<dbReference type="Pfam" id="PF00497">
    <property type="entry name" value="SBP_bac_3"/>
    <property type="match status" value="1"/>
</dbReference>
<feature type="transmembrane region" description="Helical" evidence="2">
    <location>
        <begin position="12"/>
        <end position="32"/>
    </location>
</feature>
<protein>
    <submittedName>
        <fullName evidence="4">Basic amino acid ABC transporter substrate-binding protein</fullName>
    </submittedName>
</protein>
<dbReference type="EMBL" id="CP124550">
    <property type="protein sequence ID" value="WIO46104.1"/>
    <property type="molecule type" value="Genomic_DNA"/>
</dbReference>
<feature type="domain" description="Solute-binding protein family 3/N-terminal" evidence="3">
    <location>
        <begin position="54"/>
        <end position="271"/>
    </location>
</feature>
<keyword evidence="2" id="KW-0812">Transmembrane</keyword>
<accession>A0ABY8WWV6</accession>
<keyword evidence="5" id="KW-1185">Reference proteome</keyword>
<keyword evidence="2" id="KW-1133">Transmembrane helix</keyword>
<keyword evidence="1" id="KW-0732">Signal</keyword>
<evidence type="ECO:0000256" key="1">
    <source>
        <dbReference type="ARBA" id="ARBA00022729"/>
    </source>
</evidence>
<dbReference type="CDD" id="cd13624">
    <property type="entry name" value="PBP2_Arg_Lys_His"/>
    <property type="match status" value="1"/>
</dbReference>
<dbReference type="PANTHER" id="PTHR35936">
    <property type="entry name" value="MEMBRANE-BOUND LYTIC MUREIN TRANSGLYCOSYLASE F"/>
    <property type="match status" value="1"/>
</dbReference>
<keyword evidence="2" id="KW-0472">Membrane</keyword>
<dbReference type="RefSeq" id="WP_376753651.1">
    <property type="nucleotide sequence ID" value="NZ_CP124550.1"/>
</dbReference>
<dbReference type="SUPFAM" id="SSF53850">
    <property type="entry name" value="Periplasmic binding protein-like II"/>
    <property type="match status" value="1"/>
</dbReference>
<evidence type="ECO:0000313" key="5">
    <source>
        <dbReference type="Proteomes" id="UP001177295"/>
    </source>
</evidence>
<evidence type="ECO:0000256" key="2">
    <source>
        <dbReference type="SAM" id="Phobius"/>
    </source>
</evidence>